<sequence>MPDITNLAEVALLGQTQLICTYAAIALVWYDYALTFSDEVREIWGRKLSWISALYHVNRYSLIACSVILFIMQFNWWALTNSLTGVSHSCAHFLTADKILNVLTGLCAAAFNALRVYALYGKARWIFVATLTLGAAAPIITAVGGKQVHGITPQLTASTCFQYVWAVTMPWLGFVIGVGRVCGVAPLVQTILTQDSLLLASRVSALSADSVVLALTLAEGYKTWKMCGGLGMSMTLKLMLQEGVLYYRDGSEQDSLPFRRGPDVALCLDIDSDNPLHIGLAHDIQFIAPGTKHYLLRPSISDI</sequence>
<accession>A0ACC1SVQ7</accession>
<evidence type="ECO:0000313" key="1">
    <source>
        <dbReference type="EMBL" id="KAJ3547395.1"/>
    </source>
</evidence>
<name>A0ACC1SVQ7_9APHY</name>
<comment type="caution">
    <text evidence="1">The sequence shown here is derived from an EMBL/GenBank/DDBJ whole genome shotgun (WGS) entry which is preliminary data.</text>
</comment>
<keyword evidence="2" id="KW-1185">Reference proteome</keyword>
<proteinExistence type="predicted"/>
<gene>
    <name evidence="1" type="ORF">NM688_g5406</name>
</gene>
<protein>
    <submittedName>
        <fullName evidence="1">Uncharacterized protein</fullName>
    </submittedName>
</protein>
<reference evidence="1" key="1">
    <citation type="submission" date="2022-07" db="EMBL/GenBank/DDBJ databases">
        <title>Genome Sequence of Phlebia brevispora.</title>
        <authorList>
            <person name="Buettner E."/>
        </authorList>
    </citation>
    <scope>NUCLEOTIDE SEQUENCE</scope>
    <source>
        <strain evidence="1">MPL23</strain>
    </source>
</reference>
<dbReference type="Proteomes" id="UP001148662">
    <property type="component" value="Unassembled WGS sequence"/>
</dbReference>
<organism evidence="1 2">
    <name type="scientific">Phlebia brevispora</name>
    <dbReference type="NCBI Taxonomy" id="194682"/>
    <lineage>
        <taxon>Eukaryota</taxon>
        <taxon>Fungi</taxon>
        <taxon>Dikarya</taxon>
        <taxon>Basidiomycota</taxon>
        <taxon>Agaricomycotina</taxon>
        <taxon>Agaricomycetes</taxon>
        <taxon>Polyporales</taxon>
        <taxon>Meruliaceae</taxon>
        <taxon>Phlebia</taxon>
    </lineage>
</organism>
<evidence type="ECO:0000313" key="2">
    <source>
        <dbReference type="Proteomes" id="UP001148662"/>
    </source>
</evidence>
<dbReference type="EMBL" id="JANHOG010000992">
    <property type="protein sequence ID" value="KAJ3547395.1"/>
    <property type="molecule type" value="Genomic_DNA"/>
</dbReference>